<proteinExistence type="predicted"/>
<name>A0A6J6QJ30_9ZZZZ</name>
<keyword evidence="1" id="KW-0812">Transmembrane</keyword>
<evidence type="ECO:0000313" key="3">
    <source>
        <dbReference type="EMBL" id="CAB5015032.1"/>
    </source>
</evidence>
<keyword evidence="1" id="KW-1133">Transmembrane helix</keyword>
<feature type="transmembrane region" description="Helical" evidence="1">
    <location>
        <begin position="168"/>
        <end position="190"/>
    </location>
</feature>
<evidence type="ECO:0000313" key="2">
    <source>
        <dbReference type="EMBL" id="CAB4707574.1"/>
    </source>
</evidence>
<feature type="transmembrane region" description="Helical" evidence="1">
    <location>
        <begin position="137"/>
        <end position="156"/>
    </location>
</feature>
<gene>
    <name evidence="2" type="ORF">UFOPK2625_00822</name>
    <name evidence="3" type="ORF">UFOPK4092_00602</name>
</gene>
<feature type="transmembrane region" description="Helical" evidence="1">
    <location>
        <begin position="242"/>
        <end position="263"/>
    </location>
</feature>
<dbReference type="EMBL" id="CAFBPJ010000050">
    <property type="protein sequence ID" value="CAB5015032.1"/>
    <property type="molecule type" value="Genomic_DNA"/>
</dbReference>
<dbReference type="Gene3D" id="1.20.1070.10">
    <property type="entry name" value="Rhodopsin 7-helix transmembrane proteins"/>
    <property type="match status" value="1"/>
</dbReference>
<feature type="transmembrane region" description="Helical" evidence="1">
    <location>
        <begin position="74"/>
        <end position="99"/>
    </location>
</feature>
<organism evidence="2">
    <name type="scientific">freshwater metagenome</name>
    <dbReference type="NCBI Taxonomy" id="449393"/>
    <lineage>
        <taxon>unclassified sequences</taxon>
        <taxon>metagenomes</taxon>
        <taxon>ecological metagenomes</taxon>
    </lineage>
</organism>
<dbReference type="AlphaFoldDB" id="A0A6J6QJ30"/>
<evidence type="ECO:0000256" key="1">
    <source>
        <dbReference type="SAM" id="Phobius"/>
    </source>
</evidence>
<protein>
    <submittedName>
        <fullName evidence="2">Unannotated protein</fullName>
    </submittedName>
</protein>
<feature type="transmembrane region" description="Helical" evidence="1">
    <location>
        <begin position="111"/>
        <end position="131"/>
    </location>
</feature>
<dbReference type="InterPro" id="IPR041113">
    <property type="entry name" value="Heliorhodopsin"/>
</dbReference>
<dbReference type="NCBIfam" id="NF038020">
    <property type="entry name" value="HeR"/>
    <property type="match status" value="1"/>
</dbReference>
<reference evidence="2" key="1">
    <citation type="submission" date="2020-05" db="EMBL/GenBank/DDBJ databases">
        <authorList>
            <person name="Chiriac C."/>
            <person name="Salcher M."/>
            <person name="Ghai R."/>
            <person name="Kavagutti S V."/>
        </authorList>
    </citation>
    <scope>NUCLEOTIDE SEQUENCE</scope>
</reference>
<feature type="transmembrane region" description="Helical" evidence="1">
    <location>
        <begin position="24"/>
        <end position="43"/>
    </location>
</feature>
<keyword evidence="1" id="KW-0472">Membrane</keyword>
<dbReference type="Pfam" id="PF18761">
    <property type="entry name" value="Heliorhodopsin"/>
    <property type="match status" value="1"/>
</dbReference>
<feature type="transmembrane region" description="Helical" evidence="1">
    <location>
        <begin position="202"/>
        <end position="221"/>
    </location>
</feature>
<sequence length="264" mass="28844">MAIATAPDAVIEVSSEQLRKLRRLNVIAGFAHLVQMIAVLLLTNDFALPVTATYMQGPPGSPLGDPTVLFDSRVGWGVALFFGLSALFHFLVASPLFFSRYANGLAHQRNYFRWVEYSISSSVMIVLIAQICGISDAAALLAIFGVNASMILFGWLQEKYETPGSGGWLPFIFGCIAGIVPWLAILIYVISPGAPGELSPPAFVYGIIISLFIFFNIFALVQWLQYKKVGRWANYLAGERSYIVLSLVAKSLLAWQIFAGTLAP</sequence>
<dbReference type="EMBL" id="CAEZXZ010000115">
    <property type="protein sequence ID" value="CAB4707574.1"/>
    <property type="molecule type" value="Genomic_DNA"/>
</dbReference>
<accession>A0A6J6QJ30</accession>